<proteinExistence type="predicted"/>
<sequence length="50" mass="5410">MLHNAVDDMIQGEVASQYFVLWLVDKAVDAELNGEGNSPSDDNSCAIPET</sequence>
<keyword evidence="2" id="KW-1185">Reference proteome</keyword>
<dbReference type="AlphaFoldDB" id="A0A392SK28"/>
<evidence type="ECO:0000313" key="2">
    <source>
        <dbReference type="Proteomes" id="UP000265520"/>
    </source>
</evidence>
<accession>A0A392SK28</accession>
<dbReference type="Proteomes" id="UP000265520">
    <property type="component" value="Unassembled WGS sequence"/>
</dbReference>
<reference evidence="1 2" key="1">
    <citation type="journal article" date="2018" name="Front. Plant Sci.">
        <title>Red Clover (Trifolium pratense) and Zigzag Clover (T. medium) - A Picture of Genomic Similarities and Differences.</title>
        <authorList>
            <person name="Dluhosova J."/>
            <person name="Istvanek J."/>
            <person name="Nedelnik J."/>
            <person name="Repkova J."/>
        </authorList>
    </citation>
    <scope>NUCLEOTIDE SEQUENCE [LARGE SCALE GENOMIC DNA]</scope>
    <source>
        <strain evidence="2">cv. 10/8</strain>
        <tissue evidence="1">Leaf</tissue>
    </source>
</reference>
<comment type="caution">
    <text evidence="1">The sequence shown here is derived from an EMBL/GenBank/DDBJ whole genome shotgun (WGS) entry which is preliminary data.</text>
</comment>
<dbReference type="EMBL" id="LXQA010385024">
    <property type="protein sequence ID" value="MCI48315.1"/>
    <property type="molecule type" value="Genomic_DNA"/>
</dbReference>
<protein>
    <submittedName>
        <fullName evidence="1">Uncharacterized protein</fullName>
    </submittedName>
</protein>
<evidence type="ECO:0000313" key="1">
    <source>
        <dbReference type="EMBL" id="MCI48315.1"/>
    </source>
</evidence>
<name>A0A392SK28_9FABA</name>
<organism evidence="1 2">
    <name type="scientific">Trifolium medium</name>
    <dbReference type="NCBI Taxonomy" id="97028"/>
    <lineage>
        <taxon>Eukaryota</taxon>
        <taxon>Viridiplantae</taxon>
        <taxon>Streptophyta</taxon>
        <taxon>Embryophyta</taxon>
        <taxon>Tracheophyta</taxon>
        <taxon>Spermatophyta</taxon>
        <taxon>Magnoliopsida</taxon>
        <taxon>eudicotyledons</taxon>
        <taxon>Gunneridae</taxon>
        <taxon>Pentapetalae</taxon>
        <taxon>rosids</taxon>
        <taxon>fabids</taxon>
        <taxon>Fabales</taxon>
        <taxon>Fabaceae</taxon>
        <taxon>Papilionoideae</taxon>
        <taxon>50 kb inversion clade</taxon>
        <taxon>NPAAA clade</taxon>
        <taxon>Hologalegina</taxon>
        <taxon>IRL clade</taxon>
        <taxon>Trifolieae</taxon>
        <taxon>Trifolium</taxon>
    </lineage>
</organism>